<name>A0A285X1G4_9FLAO</name>
<reference evidence="2" key="1">
    <citation type="submission" date="2017-09" db="EMBL/GenBank/DDBJ databases">
        <authorList>
            <person name="Varghese N."/>
            <person name="Submissions S."/>
        </authorList>
    </citation>
    <scope>NUCLEOTIDE SEQUENCE [LARGE SCALE GENOMIC DNA]</scope>
    <source>
        <strain evidence="2">CGMCC 1.12641</strain>
    </source>
</reference>
<protein>
    <submittedName>
        <fullName evidence="1">Predicted SAM-depedendent methyltransferase</fullName>
    </submittedName>
</protein>
<accession>A0A285X1G4</accession>
<organism evidence="1 2">
    <name type="scientific">Salinimicrobium sediminis</name>
    <dbReference type="NCBI Taxonomy" id="1343891"/>
    <lineage>
        <taxon>Bacteria</taxon>
        <taxon>Pseudomonadati</taxon>
        <taxon>Bacteroidota</taxon>
        <taxon>Flavobacteriia</taxon>
        <taxon>Flavobacteriales</taxon>
        <taxon>Flavobacteriaceae</taxon>
        <taxon>Salinimicrobium</taxon>
    </lineage>
</organism>
<proteinExistence type="predicted"/>
<dbReference type="OrthoDB" id="64188at2"/>
<dbReference type="InterPro" id="IPR029063">
    <property type="entry name" value="SAM-dependent_MTases_sf"/>
</dbReference>
<dbReference type="RefSeq" id="WP_097054389.1">
    <property type="nucleotide sequence ID" value="NZ_OCMF01000001.1"/>
</dbReference>
<dbReference type="GO" id="GO:0008168">
    <property type="term" value="F:methyltransferase activity"/>
    <property type="evidence" value="ECO:0007669"/>
    <property type="project" value="UniProtKB-KW"/>
</dbReference>
<keyword evidence="1" id="KW-0489">Methyltransferase</keyword>
<keyword evidence="1" id="KW-0808">Transferase</keyword>
<dbReference type="SUPFAM" id="SSF53335">
    <property type="entry name" value="S-adenosyl-L-methionine-dependent methyltransferases"/>
    <property type="match status" value="1"/>
</dbReference>
<dbReference type="Gene3D" id="3.40.50.150">
    <property type="entry name" value="Vaccinia Virus protein VP39"/>
    <property type="match status" value="1"/>
</dbReference>
<evidence type="ECO:0000313" key="2">
    <source>
        <dbReference type="Proteomes" id="UP000219193"/>
    </source>
</evidence>
<sequence>MKRRIKGLLKKVRSQIQKFYNKYKQNYRLLRYKNYLNHNQKLNVGSGKTESNGGWFYCDKDILDITMEQSWKRLLGKTRLKNIFAEHVWEHLTEEEARAANYNCYIFLRGKGKLRLAVPDGFHPSKDYLNHVKPNGTGIGSEDHKVLYDYITLSSRLRKVGFKVNLIEYWDENGNFHSNKWNIEDGKVNRSKEFDKRNIDGKLNYTSLIVDAVKT</sequence>
<keyword evidence="2" id="KW-1185">Reference proteome</keyword>
<dbReference type="Proteomes" id="UP000219193">
    <property type="component" value="Unassembled WGS sequence"/>
</dbReference>
<dbReference type="AlphaFoldDB" id="A0A285X1G4"/>
<dbReference type="EMBL" id="OCMF01000001">
    <property type="protein sequence ID" value="SOC78574.1"/>
    <property type="molecule type" value="Genomic_DNA"/>
</dbReference>
<dbReference type="GO" id="GO:0032259">
    <property type="term" value="P:methylation"/>
    <property type="evidence" value="ECO:0007669"/>
    <property type="project" value="UniProtKB-KW"/>
</dbReference>
<gene>
    <name evidence="1" type="ORF">SAMN06296241_0084</name>
</gene>
<evidence type="ECO:0000313" key="1">
    <source>
        <dbReference type="EMBL" id="SOC78574.1"/>
    </source>
</evidence>